<protein>
    <submittedName>
        <fullName evidence="1">Uncharacterized protein</fullName>
    </submittedName>
</protein>
<accession>A0ABU6SHC7</accession>
<dbReference type="Proteomes" id="UP001341840">
    <property type="component" value="Unassembled WGS sequence"/>
</dbReference>
<evidence type="ECO:0000313" key="1">
    <source>
        <dbReference type="EMBL" id="MED6135484.1"/>
    </source>
</evidence>
<comment type="caution">
    <text evidence="1">The sequence shown here is derived from an EMBL/GenBank/DDBJ whole genome shotgun (WGS) entry which is preliminary data.</text>
</comment>
<reference evidence="1 2" key="1">
    <citation type="journal article" date="2023" name="Plants (Basel)">
        <title>Bridging the Gap: Combining Genomics and Transcriptomics Approaches to Understand Stylosanthes scabra, an Orphan Legume from the Brazilian Caatinga.</title>
        <authorList>
            <person name="Ferreira-Neto J.R.C."/>
            <person name="da Silva M.D."/>
            <person name="Binneck E."/>
            <person name="de Melo N.F."/>
            <person name="da Silva R.H."/>
            <person name="de Melo A.L.T.M."/>
            <person name="Pandolfi V."/>
            <person name="Bustamante F.O."/>
            <person name="Brasileiro-Vidal A.C."/>
            <person name="Benko-Iseppon A.M."/>
        </authorList>
    </citation>
    <scope>NUCLEOTIDE SEQUENCE [LARGE SCALE GENOMIC DNA]</scope>
    <source>
        <tissue evidence="1">Leaves</tissue>
    </source>
</reference>
<proteinExistence type="predicted"/>
<sequence length="64" mass="6971">MDAMNTLQTRSDNGAYDDDGHAKRTAVLHFCQLCLRCSPSKCASAFPSDREVRFDCASTASSPI</sequence>
<organism evidence="1 2">
    <name type="scientific">Stylosanthes scabra</name>
    <dbReference type="NCBI Taxonomy" id="79078"/>
    <lineage>
        <taxon>Eukaryota</taxon>
        <taxon>Viridiplantae</taxon>
        <taxon>Streptophyta</taxon>
        <taxon>Embryophyta</taxon>
        <taxon>Tracheophyta</taxon>
        <taxon>Spermatophyta</taxon>
        <taxon>Magnoliopsida</taxon>
        <taxon>eudicotyledons</taxon>
        <taxon>Gunneridae</taxon>
        <taxon>Pentapetalae</taxon>
        <taxon>rosids</taxon>
        <taxon>fabids</taxon>
        <taxon>Fabales</taxon>
        <taxon>Fabaceae</taxon>
        <taxon>Papilionoideae</taxon>
        <taxon>50 kb inversion clade</taxon>
        <taxon>dalbergioids sensu lato</taxon>
        <taxon>Dalbergieae</taxon>
        <taxon>Pterocarpus clade</taxon>
        <taxon>Stylosanthes</taxon>
    </lineage>
</organism>
<keyword evidence="2" id="KW-1185">Reference proteome</keyword>
<gene>
    <name evidence="1" type="ORF">PIB30_046959</name>
</gene>
<dbReference type="EMBL" id="JASCZI010060712">
    <property type="protein sequence ID" value="MED6135484.1"/>
    <property type="molecule type" value="Genomic_DNA"/>
</dbReference>
<name>A0ABU6SHC7_9FABA</name>
<evidence type="ECO:0000313" key="2">
    <source>
        <dbReference type="Proteomes" id="UP001341840"/>
    </source>
</evidence>